<proteinExistence type="inferred from homology"/>
<evidence type="ECO:0000256" key="3">
    <source>
        <dbReference type="PROSITE-ProRule" id="PRU10007"/>
    </source>
</evidence>
<dbReference type="OrthoDB" id="9762913at2"/>
<dbReference type="Pfam" id="PF00171">
    <property type="entry name" value="Aldedh"/>
    <property type="match status" value="1"/>
</dbReference>
<dbReference type="InterPro" id="IPR029510">
    <property type="entry name" value="Ald_DH_CS_GLU"/>
</dbReference>
<evidence type="ECO:0000313" key="9">
    <source>
        <dbReference type="Proteomes" id="UP000235114"/>
    </source>
</evidence>
<reference evidence="7 9" key="2">
    <citation type="submission" date="2017-12" db="EMBL/GenBank/DDBJ databases">
        <title>Comparative Functional Genomics of Dry Heat Resistant strains isolated from the Viking Spacecraft.</title>
        <authorList>
            <person name="Seuylemezian A."/>
            <person name="Cooper K."/>
            <person name="Vaishampayan P."/>
        </authorList>
    </citation>
    <scope>NUCLEOTIDE SEQUENCE [LARGE SCALE GENOMIC DNA]</scope>
    <source>
        <strain evidence="7 9">ATCC 29669</strain>
    </source>
</reference>
<gene>
    <name evidence="6" type="ORF">CU635_09480</name>
    <name evidence="7" type="ORF">CVD25_11685</name>
</gene>
<dbReference type="EMBL" id="PGVA01000022">
    <property type="protein sequence ID" value="PLR83306.1"/>
    <property type="molecule type" value="Genomic_DNA"/>
</dbReference>
<evidence type="ECO:0000256" key="4">
    <source>
        <dbReference type="RuleBase" id="RU003345"/>
    </source>
</evidence>
<evidence type="ECO:0000259" key="5">
    <source>
        <dbReference type="Pfam" id="PF00171"/>
    </source>
</evidence>
<sequence length="476" mass="51693">MLIGGELVYSKGGETYETFSPSTGERLASAPFAQKEDVYLAVESAKIAFQSWRKISPLQRAKILKQLVEEFKKRADEYAVLDAVDGGNPVSAMVSDVFLAADMMEYAINMATELKGETIPSSGVNWHLTRREPYGVIGRIIPYNHPIMFTAAKIAAPLIAGNTVVLKAPDQCPLSSLLFGELCQEMLPPGVVNIVSGDGATTGDALVRHPDVKRIALIGSIETGKAILKSSADVAIKHLSLELGGKNAMIVYPDADVDKAVEGAVRGMNFLWCQGQSCGSTSRLFLHEAIHDEFIGKLIQQVQKIKIGLPIEPDTEMGCLVSQSQYDKVIGYIHSGIVDGAVLRAGGGKPAGDRFVEGYFVAPTIFTNVTEKMKIFREEIFGPVLSVIRWNDEEDVIRQANALPFGLTASIWTNHLPTALDTVDRIAAGFVWVNGSSQHFTGVPYQGYKDSGIGSEEGLDEILSYTQVKSVNFMME</sequence>
<dbReference type="PANTHER" id="PTHR11699">
    <property type="entry name" value="ALDEHYDE DEHYDROGENASE-RELATED"/>
    <property type="match status" value="1"/>
</dbReference>
<comment type="similarity">
    <text evidence="1 4">Belongs to the aldehyde dehydrogenase family.</text>
</comment>
<dbReference type="EMBL" id="PGVD01000030">
    <property type="protein sequence ID" value="PLR96698.1"/>
    <property type="molecule type" value="Genomic_DNA"/>
</dbReference>
<dbReference type="Gene3D" id="3.40.605.10">
    <property type="entry name" value="Aldehyde Dehydrogenase, Chain A, domain 1"/>
    <property type="match status" value="1"/>
</dbReference>
<keyword evidence="9" id="KW-1185">Reference proteome</keyword>
<dbReference type="FunFam" id="3.40.309.10:FF:000012">
    <property type="entry name" value="Betaine aldehyde dehydrogenase"/>
    <property type="match status" value="1"/>
</dbReference>
<dbReference type="InterPro" id="IPR015590">
    <property type="entry name" value="Aldehyde_DH_dom"/>
</dbReference>
<evidence type="ECO:0000313" key="8">
    <source>
        <dbReference type="Proteomes" id="UP000234951"/>
    </source>
</evidence>
<feature type="domain" description="Aldehyde dehydrogenase" evidence="5">
    <location>
        <begin position="12"/>
        <end position="471"/>
    </location>
</feature>
<dbReference type="InterPro" id="IPR016162">
    <property type="entry name" value="Ald_DH_N"/>
</dbReference>
<dbReference type="InterPro" id="IPR016161">
    <property type="entry name" value="Ald_DH/histidinol_DH"/>
</dbReference>
<dbReference type="Gene3D" id="3.40.309.10">
    <property type="entry name" value="Aldehyde Dehydrogenase, Chain A, domain 2"/>
    <property type="match status" value="1"/>
</dbReference>
<accession>A0A2N5GMS4</accession>
<reference evidence="6 8" key="1">
    <citation type="submission" date="2017-11" db="EMBL/GenBank/DDBJ databases">
        <title>Comparitive Functional Genomics of Dry Heat Resistant strains isolated from the Viking Spacecraft.</title>
        <authorList>
            <person name="Seuylemezian A."/>
            <person name="Cooper K."/>
            <person name="Vaishampayan P."/>
        </authorList>
    </citation>
    <scope>NUCLEOTIDE SEQUENCE [LARGE SCALE GENOMIC DNA]</scope>
    <source>
        <strain evidence="6 8">M4.6</strain>
    </source>
</reference>
<keyword evidence="2 4" id="KW-0560">Oxidoreductase</keyword>
<evidence type="ECO:0000256" key="1">
    <source>
        <dbReference type="ARBA" id="ARBA00009986"/>
    </source>
</evidence>
<protein>
    <submittedName>
        <fullName evidence="6">Aldehyde dehydrogenase</fullName>
    </submittedName>
</protein>
<evidence type="ECO:0000313" key="6">
    <source>
        <dbReference type="EMBL" id="PLR83306.1"/>
    </source>
</evidence>
<name>A0A2N5GMS4_9BACI</name>
<evidence type="ECO:0000256" key="2">
    <source>
        <dbReference type="ARBA" id="ARBA00023002"/>
    </source>
</evidence>
<evidence type="ECO:0000313" key="7">
    <source>
        <dbReference type="EMBL" id="PLR96698.1"/>
    </source>
</evidence>
<dbReference type="Proteomes" id="UP000235114">
    <property type="component" value="Unassembled WGS sequence"/>
</dbReference>
<dbReference type="AlphaFoldDB" id="A0A2N5GMS4"/>
<feature type="active site" evidence="3">
    <location>
        <position position="242"/>
    </location>
</feature>
<dbReference type="FunFam" id="3.40.605.10:FF:000007">
    <property type="entry name" value="NAD/NADP-dependent betaine aldehyde dehydrogenase"/>
    <property type="match status" value="1"/>
</dbReference>
<dbReference type="SUPFAM" id="SSF53720">
    <property type="entry name" value="ALDH-like"/>
    <property type="match status" value="1"/>
</dbReference>
<comment type="caution">
    <text evidence="6">The sequence shown here is derived from an EMBL/GenBank/DDBJ whole genome shotgun (WGS) entry which is preliminary data.</text>
</comment>
<dbReference type="Proteomes" id="UP000234951">
    <property type="component" value="Unassembled WGS sequence"/>
</dbReference>
<organism evidence="6 8">
    <name type="scientific">Bacillus canaveralius</name>
    <dbReference type="NCBI Taxonomy" id="1403243"/>
    <lineage>
        <taxon>Bacteria</taxon>
        <taxon>Bacillati</taxon>
        <taxon>Bacillota</taxon>
        <taxon>Bacilli</taxon>
        <taxon>Bacillales</taxon>
        <taxon>Bacillaceae</taxon>
        <taxon>Bacillus</taxon>
    </lineage>
</organism>
<dbReference type="GO" id="GO:0016620">
    <property type="term" value="F:oxidoreductase activity, acting on the aldehyde or oxo group of donors, NAD or NADP as acceptor"/>
    <property type="evidence" value="ECO:0007669"/>
    <property type="project" value="InterPro"/>
</dbReference>
<dbReference type="InterPro" id="IPR016163">
    <property type="entry name" value="Ald_DH_C"/>
</dbReference>
<dbReference type="PROSITE" id="PS00687">
    <property type="entry name" value="ALDEHYDE_DEHYDR_GLU"/>
    <property type="match status" value="1"/>
</dbReference>